<proteinExistence type="predicted"/>
<dbReference type="CDD" id="cd00060">
    <property type="entry name" value="FHA"/>
    <property type="match status" value="1"/>
</dbReference>
<evidence type="ECO:0000259" key="1">
    <source>
        <dbReference type="Pfam" id="PF00498"/>
    </source>
</evidence>
<dbReference type="SUPFAM" id="SSF49879">
    <property type="entry name" value="SMAD/FHA domain"/>
    <property type="match status" value="1"/>
</dbReference>
<feature type="domain" description="FHA" evidence="1">
    <location>
        <begin position="27"/>
        <end position="95"/>
    </location>
</feature>
<gene>
    <name evidence="2" type="ORF">FE392_01185</name>
</gene>
<evidence type="ECO:0000313" key="3">
    <source>
        <dbReference type="Proteomes" id="UP001271890"/>
    </source>
</evidence>
<protein>
    <recommendedName>
        <fullName evidence="1">FHA domain-containing protein</fullName>
    </recommendedName>
</protein>
<sequence>MRFTIVKNTGTNRPSQLSYDFIPPGGTIGNSADNNWILPIQGQSTAPLQVIVSTYTDGRCCITNRNTASEILLNTRPIAPDHKIEIHDGDMLNIGDYQIQVVSINQSIPPVAETRIIDATPLDTLAKNKSQNNVSQTSLG</sequence>
<evidence type="ECO:0000313" key="2">
    <source>
        <dbReference type="EMBL" id="MDX7985952.1"/>
    </source>
</evidence>
<keyword evidence="3" id="KW-1185">Reference proteome</keyword>
<dbReference type="InterPro" id="IPR000253">
    <property type="entry name" value="FHA_dom"/>
</dbReference>
<dbReference type="Pfam" id="PF00498">
    <property type="entry name" value="FHA"/>
    <property type="match status" value="1"/>
</dbReference>
<dbReference type="RefSeq" id="WP_333783529.1">
    <property type="nucleotide sequence ID" value="NZ_VCDN01000004.1"/>
</dbReference>
<dbReference type="InterPro" id="IPR008984">
    <property type="entry name" value="SMAD_FHA_dom_sf"/>
</dbReference>
<reference evidence="3" key="1">
    <citation type="journal article" date="2024" name="Toxins">
        <title>Genome Sequence Analysis of Native Xenorhabdus Strains Isolated from Entomopathogenic Nematodes in Argentina.</title>
        <authorList>
            <person name="Palma L."/>
            <person name="Frizzo L."/>
            <person name="Kaiser S."/>
            <person name="Berry C."/>
            <person name="Caballero P."/>
            <person name="Bode H.B."/>
            <person name="Del Valle E.E."/>
        </authorList>
    </citation>
    <scope>NUCLEOTIDE SEQUENCE [LARGE SCALE GENOMIC DNA]</scope>
    <source>
        <strain evidence="3">12</strain>
    </source>
</reference>
<dbReference type="Gene3D" id="2.60.200.20">
    <property type="match status" value="1"/>
</dbReference>
<accession>A0ABU4S4C6</accession>
<name>A0ABU4S4C6_9GAMM</name>
<feature type="non-terminal residue" evidence="2">
    <location>
        <position position="140"/>
    </location>
</feature>
<dbReference type="EMBL" id="VCDN01000004">
    <property type="protein sequence ID" value="MDX7985952.1"/>
    <property type="molecule type" value="Genomic_DNA"/>
</dbReference>
<organism evidence="2 3">
    <name type="scientific">Xenorhabdus santafensis</name>
    <dbReference type="NCBI Taxonomy" id="2582833"/>
    <lineage>
        <taxon>Bacteria</taxon>
        <taxon>Pseudomonadati</taxon>
        <taxon>Pseudomonadota</taxon>
        <taxon>Gammaproteobacteria</taxon>
        <taxon>Enterobacterales</taxon>
        <taxon>Morganellaceae</taxon>
        <taxon>Xenorhabdus</taxon>
    </lineage>
</organism>
<dbReference type="Proteomes" id="UP001271890">
    <property type="component" value="Unassembled WGS sequence"/>
</dbReference>
<comment type="caution">
    <text evidence="2">The sequence shown here is derived from an EMBL/GenBank/DDBJ whole genome shotgun (WGS) entry which is preliminary data.</text>
</comment>